<dbReference type="Pfam" id="PF02525">
    <property type="entry name" value="Flavodoxin_2"/>
    <property type="match status" value="1"/>
</dbReference>
<dbReference type="SUPFAM" id="SSF52218">
    <property type="entry name" value="Flavoproteins"/>
    <property type="match status" value="1"/>
</dbReference>
<dbReference type="Proteomes" id="UP000553980">
    <property type="component" value="Unassembled WGS sequence"/>
</dbReference>
<comment type="caution">
    <text evidence="4">The sequence shown here is derived from an EMBL/GenBank/DDBJ whole genome shotgun (WGS) entry which is preliminary data.</text>
</comment>
<evidence type="ECO:0000259" key="2">
    <source>
        <dbReference type="Pfam" id="PF02525"/>
    </source>
</evidence>
<feature type="domain" description="Flavodoxin-like fold" evidence="2">
    <location>
        <begin position="2"/>
        <end position="174"/>
    </location>
</feature>
<evidence type="ECO:0000313" key="5">
    <source>
        <dbReference type="Proteomes" id="UP000313390"/>
    </source>
</evidence>
<evidence type="ECO:0000313" key="3">
    <source>
        <dbReference type="EMBL" id="MBB4095416.1"/>
    </source>
</evidence>
<reference evidence="3 6" key="3">
    <citation type="submission" date="2020-08" db="EMBL/GenBank/DDBJ databases">
        <title>Genomic Encyclopedia of Type Strains, Phase IV (KMG-IV): sequencing the most valuable type-strain genomes for metagenomic binning, comparative biology and taxonomic classification.</title>
        <authorList>
            <person name="Goeker M."/>
        </authorList>
    </citation>
    <scope>NUCLEOTIDE SEQUENCE [LARGE SCALE GENOMIC DNA]</scope>
    <source>
        <strain evidence="3 6">DSM 23868</strain>
    </source>
</reference>
<keyword evidence="6" id="KW-1185">Reference proteome</keyword>
<name>A0A5C5CFX1_9HYPH</name>
<evidence type="ECO:0000313" key="6">
    <source>
        <dbReference type="Proteomes" id="UP000553980"/>
    </source>
</evidence>
<dbReference type="RefSeq" id="WP_140021966.1">
    <property type="nucleotide sequence ID" value="NZ_JACIEX010000010.1"/>
</dbReference>
<dbReference type="InterPro" id="IPR046980">
    <property type="entry name" value="KefG/KefF"/>
</dbReference>
<dbReference type="Gene3D" id="3.40.50.360">
    <property type="match status" value="1"/>
</dbReference>
<proteinExistence type="predicted"/>
<dbReference type="Proteomes" id="UP000313390">
    <property type="component" value="Unassembled WGS sequence"/>
</dbReference>
<evidence type="ECO:0000313" key="4">
    <source>
        <dbReference type="EMBL" id="TNV10289.1"/>
    </source>
</evidence>
<reference evidence="4 5" key="1">
    <citation type="journal article" date="2011" name="Int. J. Syst. Evol. Microbiol.">
        <title>Ochrobactrum pecoris sp. nov., isolated from farm animals.</title>
        <authorList>
            <person name="Kampfer P."/>
            <person name="Huber B."/>
            <person name="Busse H.J."/>
            <person name="Scholz H.C."/>
            <person name="Tomaso H."/>
            <person name="Hotzel H."/>
            <person name="Melzer F."/>
        </authorList>
    </citation>
    <scope>NUCLEOTIDE SEQUENCE [LARGE SCALE GENOMIC DNA]</scope>
    <source>
        <strain evidence="4 5">08RB2639</strain>
    </source>
</reference>
<dbReference type="OrthoDB" id="9798454at2"/>
<dbReference type="PANTHER" id="PTHR47307:SF1">
    <property type="entry name" value="GLUTATHIONE-REGULATED POTASSIUM-EFFLUX SYSTEM ANCILLARY PROTEIN KEFG"/>
    <property type="match status" value="1"/>
</dbReference>
<accession>A0A5C5CFX1</accession>
<sequence length="192" mass="21313">MSKTLILLFHPDLAQSRANATLAAAAAKLPGVEIVDMQAAYPLGIDFFKDGEQEAQRLLSADRIVLQFPVQWYSTPPLLKAWQDAVLTRMFYVAYDREGRRLEGTPFMIAATAGNVPEAYREGGRNMFPMIDLFAPLRATANRCGLDWTDPFVLYAADKLPTEALEDAASRYAEILKDWIAATPLSKNEEAA</sequence>
<dbReference type="InterPro" id="IPR029039">
    <property type="entry name" value="Flavoprotein-like_sf"/>
</dbReference>
<protein>
    <submittedName>
        <fullName evidence="4">NAD(P)H-dependent oxidoreductase</fullName>
    </submittedName>
    <submittedName>
        <fullName evidence="3">NADPH-quinone reductase</fullName>
    </submittedName>
</protein>
<dbReference type="GO" id="GO:0010181">
    <property type="term" value="F:FMN binding"/>
    <property type="evidence" value="ECO:0007669"/>
    <property type="project" value="TreeGrafter"/>
</dbReference>
<dbReference type="InterPro" id="IPR003680">
    <property type="entry name" value="Flavodoxin_fold"/>
</dbReference>
<gene>
    <name evidence="4" type="ORF">FIB18_17695</name>
    <name evidence="3" type="ORF">GGQ79_003962</name>
</gene>
<dbReference type="GO" id="GO:0009055">
    <property type="term" value="F:electron transfer activity"/>
    <property type="evidence" value="ECO:0007669"/>
    <property type="project" value="TreeGrafter"/>
</dbReference>
<dbReference type="AlphaFoldDB" id="A0A5C5CFX1"/>
<organism evidence="4 5">
    <name type="scientific">Brucella pecoris</name>
    <dbReference type="NCBI Taxonomy" id="867683"/>
    <lineage>
        <taxon>Bacteria</taxon>
        <taxon>Pseudomonadati</taxon>
        <taxon>Pseudomonadota</taxon>
        <taxon>Alphaproteobacteria</taxon>
        <taxon>Hyphomicrobiales</taxon>
        <taxon>Brucellaceae</taxon>
        <taxon>Brucella/Ochrobactrum group</taxon>
        <taxon>Brucella</taxon>
    </lineage>
</organism>
<dbReference type="EMBL" id="JACIEX010000010">
    <property type="protein sequence ID" value="MBB4095416.1"/>
    <property type="molecule type" value="Genomic_DNA"/>
</dbReference>
<dbReference type="EMBL" id="VEWK01000010">
    <property type="protein sequence ID" value="TNV10289.1"/>
    <property type="molecule type" value="Genomic_DNA"/>
</dbReference>
<reference evidence="4" key="2">
    <citation type="submission" date="2019-06" db="EMBL/GenBank/DDBJ databases">
        <authorList>
            <person name="Hu M."/>
        </authorList>
    </citation>
    <scope>NUCLEOTIDE SEQUENCE</scope>
    <source>
        <strain evidence="4">08RB2639</strain>
    </source>
</reference>
<keyword evidence="1" id="KW-0560">Oxidoreductase</keyword>
<evidence type="ECO:0000256" key="1">
    <source>
        <dbReference type="ARBA" id="ARBA00023002"/>
    </source>
</evidence>
<dbReference type="PANTHER" id="PTHR47307">
    <property type="entry name" value="GLUTATHIONE-REGULATED POTASSIUM-EFFLUX SYSTEM ANCILLARY PROTEIN KEFG"/>
    <property type="match status" value="1"/>
</dbReference>
<dbReference type="GO" id="GO:0003955">
    <property type="term" value="F:NAD(P)H dehydrogenase (quinone) activity"/>
    <property type="evidence" value="ECO:0007669"/>
    <property type="project" value="TreeGrafter"/>
</dbReference>